<accession>A0ACC1MXW7</accession>
<proteinExistence type="predicted"/>
<evidence type="ECO:0000313" key="1">
    <source>
        <dbReference type="EMBL" id="KAJ2971654.1"/>
    </source>
</evidence>
<name>A0ACC1MXW7_9HYPO</name>
<dbReference type="Proteomes" id="UP001143910">
    <property type="component" value="Unassembled WGS sequence"/>
</dbReference>
<sequence length="242" mass="27552">MNDRIEHKSQGSVRPALTANSLRKRAYKAHEKYRQSGKRKHIDYAIHLDTLALRRTVAPPPDWFLNLANYLLARYIKVRRVSDLNWAIWMARRGISVAQEDCHTRAALLGTLVVLFLACHKRRGTPSSLYRAIQAAEDAVELIPQLHPSLEPLLHNNVAKAWFDAYVYSSKPRCLENAIRAVQNAASCSASDNPAQSLWRHTYSKLLKARFELTENIADWEEGKLQMERAISGLPEQSANNQ</sequence>
<keyword evidence="2" id="KW-1185">Reference proteome</keyword>
<gene>
    <name evidence="1" type="ORF">NQ176_g7583</name>
</gene>
<reference evidence="1" key="1">
    <citation type="submission" date="2022-08" db="EMBL/GenBank/DDBJ databases">
        <title>Genome Sequence of Lecanicillium fungicola.</title>
        <authorList>
            <person name="Buettner E."/>
        </authorList>
    </citation>
    <scope>NUCLEOTIDE SEQUENCE</scope>
    <source>
        <strain evidence="1">Babe33</strain>
    </source>
</reference>
<evidence type="ECO:0000313" key="2">
    <source>
        <dbReference type="Proteomes" id="UP001143910"/>
    </source>
</evidence>
<organism evidence="1 2">
    <name type="scientific">Zarea fungicola</name>
    <dbReference type="NCBI Taxonomy" id="93591"/>
    <lineage>
        <taxon>Eukaryota</taxon>
        <taxon>Fungi</taxon>
        <taxon>Dikarya</taxon>
        <taxon>Ascomycota</taxon>
        <taxon>Pezizomycotina</taxon>
        <taxon>Sordariomycetes</taxon>
        <taxon>Hypocreomycetidae</taxon>
        <taxon>Hypocreales</taxon>
        <taxon>Cordycipitaceae</taxon>
        <taxon>Zarea</taxon>
    </lineage>
</organism>
<dbReference type="EMBL" id="JANJQO010001300">
    <property type="protein sequence ID" value="KAJ2971654.1"/>
    <property type="molecule type" value="Genomic_DNA"/>
</dbReference>
<protein>
    <submittedName>
        <fullName evidence="1">Uncharacterized protein</fullName>
    </submittedName>
</protein>
<comment type="caution">
    <text evidence="1">The sequence shown here is derived from an EMBL/GenBank/DDBJ whole genome shotgun (WGS) entry which is preliminary data.</text>
</comment>